<organism evidence="2 3">
    <name type="scientific">Chryseobacterium edaphi</name>
    <dbReference type="NCBI Taxonomy" id="2976532"/>
    <lineage>
        <taxon>Bacteria</taxon>
        <taxon>Pseudomonadati</taxon>
        <taxon>Bacteroidota</taxon>
        <taxon>Flavobacteriia</taxon>
        <taxon>Flavobacteriales</taxon>
        <taxon>Weeksellaceae</taxon>
        <taxon>Chryseobacterium group</taxon>
        <taxon>Chryseobacterium</taxon>
    </lineage>
</organism>
<name>A0ABT2WB19_9FLAO</name>
<protein>
    <recommendedName>
        <fullName evidence="4">DUF3828 domain-containing protein</fullName>
    </recommendedName>
</protein>
<evidence type="ECO:0000313" key="3">
    <source>
        <dbReference type="Proteomes" id="UP001208649"/>
    </source>
</evidence>
<dbReference type="Proteomes" id="UP001208649">
    <property type="component" value="Unassembled WGS sequence"/>
</dbReference>
<proteinExistence type="predicted"/>
<keyword evidence="1" id="KW-0732">Signal</keyword>
<feature type="signal peptide" evidence="1">
    <location>
        <begin position="1"/>
        <end position="19"/>
    </location>
</feature>
<dbReference type="RefSeq" id="WP_263004744.1">
    <property type="nucleotide sequence ID" value="NZ_JAOTEM010000007.1"/>
</dbReference>
<accession>A0ABT2WB19</accession>
<dbReference type="EMBL" id="JAOTEM010000007">
    <property type="protein sequence ID" value="MCU7619185.1"/>
    <property type="molecule type" value="Genomic_DNA"/>
</dbReference>
<feature type="chain" id="PRO_5045446707" description="DUF3828 domain-containing protein" evidence="1">
    <location>
        <begin position="20"/>
        <end position="219"/>
    </location>
</feature>
<gene>
    <name evidence="2" type="ORF">NZ698_18555</name>
</gene>
<keyword evidence="3" id="KW-1185">Reference proteome</keyword>
<evidence type="ECO:0000256" key="1">
    <source>
        <dbReference type="SAM" id="SignalP"/>
    </source>
</evidence>
<sequence>MKKIFTIFLVAIISVTAHAQKSGPTKEQTIDFIKDYLKDFNSGEYNGKANTYPVSEILQNRVDNYSIDFSLDKCKPTVHYNTTFSYDYKNDTSVRMYKILTKNKIIIDLKKIEEIFIASNYLNARSDMMDANLTFVAATGESSQHFLTEMTLSQQKDTEKDYNDMKLPETSSLKKNVSFPLSFYSTSDNVDYKSQHKKILQAFNHLRKLCGAPEPINFE</sequence>
<evidence type="ECO:0000313" key="2">
    <source>
        <dbReference type="EMBL" id="MCU7619185.1"/>
    </source>
</evidence>
<reference evidence="3" key="1">
    <citation type="submission" date="2023-07" db="EMBL/GenBank/DDBJ databases">
        <title>Chryseobacterium sp. strain PBS4-4 Genome sequencing and assembly.</title>
        <authorList>
            <person name="Jung Y."/>
        </authorList>
    </citation>
    <scope>NUCLEOTIDE SEQUENCE [LARGE SCALE GENOMIC DNA]</scope>
    <source>
        <strain evidence="3">PBS4-4</strain>
    </source>
</reference>
<comment type="caution">
    <text evidence="2">The sequence shown here is derived from an EMBL/GenBank/DDBJ whole genome shotgun (WGS) entry which is preliminary data.</text>
</comment>
<evidence type="ECO:0008006" key="4">
    <source>
        <dbReference type="Google" id="ProtNLM"/>
    </source>
</evidence>